<keyword evidence="1" id="KW-1185">Reference proteome</keyword>
<protein>
    <submittedName>
        <fullName evidence="2">Uncharacterized protein</fullName>
    </submittedName>
</protein>
<reference evidence="2" key="1">
    <citation type="submission" date="2022-11" db="UniProtKB">
        <authorList>
            <consortium name="WormBaseParasite"/>
        </authorList>
    </citation>
    <scope>IDENTIFICATION</scope>
</reference>
<evidence type="ECO:0000313" key="2">
    <source>
        <dbReference type="WBParaSite" id="jg19340"/>
    </source>
</evidence>
<dbReference type="Proteomes" id="UP000887574">
    <property type="component" value="Unplaced"/>
</dbReference>
<accession>A0A915DGY0</accession>
<organism evidence="1 2">
    <name type="scientific">Ditylenchus dipsaci</name>
    <dbReference type="NCBI Taxonomy" id="166011"/>
    <lineage>
        <taxon>Eukaryota</taxon>
        <taxon>Metazoa</taxon>
        <taxon>Ecdysozoa</taxon>
        <taxon>Nematoda</taxon>
        <taxon>Chromadorea</taxon>
        <taxon>Rhabditida</taxon>
        <taxon>Tylenchina</taxon>
        <taxon>Tylenchomorpha</taxon>
        <taxon>Sphaerularioidea</taxon>
        <taxon>Anguinidae</taxon>
        <taxon>Anguininae</taxon>
        <taxon>Ditylenchus</taxon>
    </lineage>
</organism>
<dbReference type="AlphaFoldDB" id="A0A915DGY0"/>
<sequence>MELTAGISVKGDGVVVVGRLSGLVGGKIVNGAGTVVVTRPSGTTVNGSTGVVARPNGFTGGKSVNGAGVVVIDPKGLTGGIVTRFDGLIVETGSSVLVGCRWNKGEWITGVVAKPSGFTAGISVKGNPDVVPMPSGLTGGIRVNGEIVVDIMPSGLTGGNKVKEVGVVLTESPSTLTTVDVRIPKNYSVVEEIW</sequence>
<name>A0A915DGY0_9BILA</name>
<evidence type="ECO:0000313" key="1">
    <source>
        <dbReference type="Proteomes" id="UP000887574"/>
    </source>
</evidence>
<dbReference type="WBParaSite" id="jg19340">
    <property type="protein sequence ID" value="jg19340"/>
    <property type="gene ID" value="jg19340"/>
</dbReference>
<proteinExistence type="predicted"/>